<name>A0A9Q0JNY9_9ROSI</name>
<organism evidence="1 2">
    <name type="scientific">Turnera subulata</name>
    <dbReference type="NCBI Taxonomy" id="218843"/>
    <lineage>
        <taxon>Eukaryota</taxon>
        <taxon>Viridiplantae</taxon>
        <taxon>Streptophyta</taxon>
        <taxon>Embryophyta</taxon>
        <taxon>Tracheophyta</taxon>
        <taxon>Spermatophyta</taxon>
        <taxon>Magnoliopsida</taxon>
        <taxon>eudicotyledons</taxon>
        <taxon>Gunneridae</taxon>
        <taxon>Pentapetalae</taxon>
        <taxon>rosids</taxon>
        <taxon>fabids</taxon>
        <taxon>Malpighiales</taxon>
        <taxon>Passifloraceae</taxon>
        <taxon>Turnera</taxon>
    </lineage>
</organism>
<protein>
    <recommendedName>
        <fullName evidence="3">DUF4283 domain-containing protein</fullName>
    </recommendedName>
</protein>
<dbReference type="PANTHER" id="PTHR31286:SF180">
    <property type="entry name" value="OS10G0362600 PROTEIN"/>
    <property type="match status" value="1"/>
</dbReference>
<evidence type="ECO:0000313" key="2">
    <source>
        <dbReference type="Proteomes" id="UP001141552"/>
    </source>
</evidence>
<sequence length="164" mass="17923">MDSSISLVDSTGLPCSKSAMALDLSRLDSLLGSNPAQLSVSRGKNVAAFVLKQVAPRAPALTREGLSILGSALGKPLHMDQDCTRLLRPDRINLCVEVNFSKPLLHQLNVEFDDESYAILVSYSWKPQQCTLCHSWGHHHLGCATKLKTVKWVPKIVPPNPVLT</sequence>
<gene>
    <name evidence="1" type="ORF">Tsubulata_020074</name>
</gene>
<accession>A0A9Q0JNY9</accession>
<dbReference type="Proteomes" id="UP001141552">
    <property type="component" value="Unassembled WGS sequence"/>
</dbReference>
<reference evidence="1" key="2">
    <citation type="journal article" date="2023" name="Plants (Basel)">
        <title>Annotation of the Turnera subulata (Passifloraceae) Draft Genome Reveals the S-Locus Evolved after the Divergence of Turneroideae from Passifloroideae in a Stepwise Manner.</title>
        <authorList>
            <person name="Henning P.M."/>
            <person name="Roalson E.H."/>
            <person name="Mir W."/>
            <person name="McCubbin A.G."/>
            <person name="Shore J.S."/>
        </authorList>
    </citation>
    <scope>NUCLEOTIDE SEQUENCE</scope>
    <source>
        <strain evidence="1">F60SS</strain>
    </source>
</reference>
<dbReference type="OrthoDB" id="1751344at2759"/>
<dbReference type="InterPro" id="IPR040256">
    <property type="entry name" value="At4g02000-like"/>
</dbReference>
<dbReference type="PANTHER" id="PTHR31286">
    <property type="entry name" value="GLYCINE-RICH CELL WALL STRUCTURAL PROTEIN 1.8-LIKE"/>
    <property type="match status" value="1"/>
</dbReference>
<evidence type="ECO:0000313" key="1">
    <source>
        <dbReference type="EMBL" id="KAJ4848758.1"/>
    </source>
</evidence>
<evidence type="ECO:0008006" key="3">
    <source>
        <dbReference type="Google" id="ProtNLM"/>
    </source>
</evidence>
<proteinExistence type="predicted"/>
<reference evidence="1" key="1">
    <citation type="submission" date="2022-02" db="EMBL/GenBank/DDBJ databases">
        <authorList>
            <person name="Henning P.M."/>
            <person name="McCubbin A.G."/>
            <person name="Shore J.S."/>
        </authorList>
    </citation>
    <scope>NUCLEOTIDE SEQUENCE</scope>
    <source>
        <strain evidence="1">F60SS</strain>
        <tissue evidence="1">Leaves</tissue>
    </source>
</reference>
<comment type="caution">
    <text evidence="1">The sequence shown here is derived from an EMBL/GenBank/DDBJ whole genome shotgun (WGS) entry which is preliminary data.</text>
</comment>
<dbReference type="AlphaFoldDB" id="A0A9Q0JNY9"/>
<dbReference type="EMBL" id="JAKUCV010000813">
    <property type="protein sequence ID" value="KAJ4848758.1"/>
    <property type="molecule type" value="Genomic_DNA"/>
</dbReference>
<keyword evidence="2" id="KW-1185">Reference proteome</keyword>